<accession>A0ABS4HJ53</accession>
<evidence type="ECO:0000259" key="9">
    <source>
        <dbReference type="Pfam" id="PF12804"/>
    </source>
</evidence>
<keyword evidence="3 8" id="KW-0479">Metal-binding</keyword>
<comment type="catalytic activity">
    <reaction evidence="8">
        <text>Mo-molybdopterin + GTP + H(+) = Mo-molybdopterin guanine dinucleotide + diphosphate</text>
        <dbReference type="Rhea" id="RHEA:34243"/>
        <dbReference type="ChEBI" id="CHEBI:15378"/>
        <dbReference type="ChEBI" id="CHEBI:33019"/>
        <dbReference type="ChEBI" id="CHEBI:37565"/>
        <dbReference type="ChEBI" id="CHEBI:71302"/>
        <dbReference type="ChEBI" id="CHEBI:71310"/>
        <dbReference type="EC" id="2.7.7.77"/>
    </reaction>
</comment>
<comment type="cofactor">
    <cofactor evidence="8">
        <name>Mg(2+)</name>
        <dbReference type="ChEBI" id="CHEBI:18420"/>
    </cofactor>
</comment>
<dbReference type="CDD" id="cd02503">
    <property type="entry name" value="MobA"/>
    <property type="match status" value="1"/>
</dbReference>
<name>A0ABS4HJ53_9BACI</name>
<keyword evidence="11" id="KW-1185">Reference proteome</keyword>
<proteinExistence type="inferred from homology"/>
<gene>
    <name evidence="8" type="primary">mobA</name>
    <name evidence="10" type="ORF">J2Z82_003736</name>
</gene>
<dbReference type="RefSeq" id="WP_209482222.1">
    <property type="nucleotide sequence ID" value="NZ_JAGGKK010000029.1"/>
</dbReference>
<dbReference type="Pfam" id="PF12804">
    <property type="entry name" value="NTP_transf_3"/>
    <property type="match status" value="1"/>
</dbReference>
<comment type="function">
    <text evidence="8">Transfers a GMP moiety from GTP to Mo-molybdopterin (Mo-MPT) cofactor (Moco or molybdenum cofactor) to form Mo-molybdopterin guanine dinucleotide (Mo-MGD) cofactor.</text>
</comment>
<evidence type="ECO:0000256" key="3">
    <source>
        <dbReference type="ARBA" id="ARBA00022723"/>
    </source>
</evidence>
<evidence type="ECO:0000256" key="8">
    <source>
        <dbReference type="HAMAP-Rule" id="MF_00316"/>
    </source>
</evidence>
<keyword evidence="1 8" id="KW-0963">Cytoplasm</keyword>
<comment type="domain">
    <text evidence="8">The N-terminal domain determines nucleotide recognition and specific binding, while the C-terminal domain determines the specific binding to the target protein.</text>
</comment>
<dbReference type="InterPro" id="IPR025877">
    <property type="entry name" value="MobA-like_NTP_Trfase"/>
</dbReference>
<evidence type="ECO:0000313" key="11">
    <source>
        <dbReference type="Proteomes" id="UP001519328"/>
    </source>
</evidence>
<organism evidence="10 11">
    <name type="scientific">Virgibacillus litoralis</name>
    <dbReference type="NCBI Taxonomy" id="578221"/>
    <lineage>
        <taxon>Bacteria</taxon>
        <taxon>Bacillati</taxon>
        <taxon>Bacillota</taxon>
        <taxon>Bacilli</taxon>
        <taxon>Bacillales</taxon>
        <taxon>Bacillaceae</taxon>
        <taxon>Virgibacillus</taxon>
    </lineage>
</organism>
<evidence type="ECO:0000256" key="2">
    <source>
        <dbReference type="ARBA" id="ARBA00022679"/>
    </source>
</evidence>
<comment type="caution">
    <text evidence="8">Lacks conserved residue(s) required for the propagation of feature annotation.</text>
</comment>
<dbReference type="Gene3D" id="3.90.550.10">
    <property type="entry name" value="Spore Coat Polysaccharide Biosynthesis Protein SpsA, Chain A"/>
    <property type="match status" value="1"/>
</dbReference>
<comment type="caution">
    <text evidence="10">The sequence shown here is derived from an EMBL/GenBank/DDBJ whole genome shotgun (WGS) entry which is preliminary data.</text>
</comment>
<feature type="binding site" evidence="8">
    <location>
        <position position="94"/>
    </location>
    <ligand>
        <name>Mg(2+)</name>
        <dbReference type="ChEBI" id="CHEBI:18420"/>
    </ligand>
</feature>
<dbReference type="Proteomes" id="UP001519328">
    <property type="component" value="Unassembled WGS sequence"/>
</dbReference>
<sequence>MNISGVVLSGGKSSRMGTNKSLLTLEGKPVIEHITNELQLVSHTVSVISNNPSSFDFLNLDLYGDRYLNSGPLAGLESAMYNIGADVYIFAACDMPFVHKDVFNYLLQSLGEYDAVIPIYKEKMHPLSGIYTCNVLPNIQQLLANNQLKVRELFDHINVKYVRDFGHISEHILTRHFFNMNYPDQYKEAKRGSH</sequence>
<feature type="binding site" evidence="8">
    <location>
        <begin position="8"/>
        <end position="10"/>
    </location>
    <ligand>
        <name>GTP</name>
        <dbReference type="ChEBI" id="CHEBI:37565"/>
    </ligand>
</feature>
<evidence type="ECO:0000256" key="7">
    <source>
        <dbReference type="ARBA" id="ARBA00023150"/>
    </source>
</evidence>
<dbReference type="PANTHER" id="PTHR19136:SF81">
    <property type="entry name" value="MOLYBDENUM COFACTOR GUANYLYLTRANSFERASE"/>
    <property type="match status" value="1"/>
</dbReference>
<evidence type="ECO:0000256" key="4">
    <source>
        <dbReference type="ARBA" id="ARBA00022741"/>
    </source>
</evidence>
<dbReference type="InterPro" id="IPR029044">
    <property type="entry name" value="Nucleotide-diphossugar_trans"/>
</dbReference>
<reference evidence="10 11" key="1">
    <citation type="submission" date="2021-03" db="EMBL/GenBank/DDBJ databases">
        <title>Genomic Encyclopedia of Type Strains, Phase IV (KMG-IV): sequencing the most valuable type-strain genomes for metagenomic binning, comparative biology and taxonomic classification.</title>
        <authorList>
            <person name="Goeker M."/>
        </authorList>
    </citation>
    <scope>NUCLEOTIDE SEQUENCE [LARGE SCALE GENOMIC DNA]</scope>
    <source>
        <strain evidence="10 11">DSM 21085</strain>
    </source>
</reference>
<feature type="domain" description="MobA-like NTP transferase" evidence="9">
    <location>
        <begin position="5"/>
        <end position="148"/>
    </location>
</feature>
<dbReference type="EMBL" id="JAGGKK010000029">
    <property type="protein sequence ID" value="MBP1950764.1"/>
    <property type="molecule type" value="Genomic_DNA"/>
</dbReference>
<keyword evidence="5 8" id="KW-0460">Magnesium</keyword>
<evidence type="ECO:0000313" key="10">
    <source>
        <dbReference type="EMBL" id="MBP1950764.1"/>
    </source>
</evidence>
<dbReference type="GO" id="GO:0061603">
    <property type="term" value="F:molybdenum cofactor guanylyltransferase activity"/>
    <property type="evidence" value="ECO:0007669"/>
    <property type="project" value="UniProtKB-EC"/>
</dbReference>
<evidence type="ECO:0000256" key="5">
    <source>
        <dbReference type="ARBA" id="ARBA00022842"/>
    </source>
</evidence>
<evidence type="ECO:0000256" key="1">
    <source>
        <dbReference type="ARBA" id="ARBA00022490"/>
    </source>
</evidence>
<keyword evidence="10" id="KW-0548">Nucleotidyltransferase</keyword>
<keyword evidence="2 8" id="KW-0808">Transferase</keyword>
<feature type="binding site" evidence="8">
    <location>
        <position position="94"/>
    </location>
    <ligand>
        <name>GTP</name>
        <dbReference type="ChEBI" id="CHEBI:37565"/>
    </ligand>
</feature>
<keyword evidence="7 8" id="KW-0501">Molybdenum cofactor biosynthesis</keyword>
<dbReference type="InterPro" id="IPR013482">
    <property type="entry name" value="Molybde_CF_guanTrfase"/>
</dbReference>
<feature type="binding site" evidence="8">
    <location>
        <position position="65"/>
    </location>
    <ligand>
        <name>GTP</name>
        <dbReference type="ChEBI" id="CHEBI:37565"/>
    </ligand>
</feature>
<protein>
    <recommendedName>
        <fullName evidence="8">Probable molybdenum cofactor guanylyltransferase</fullName>
        <shortName evidence="8">MoCo guanylyltransferase</shortName>
        <ecNumber evidence="8">2.7.7.77</ecNumber>
    </recommendedName>
    <alternativeName>
        <fullName evidence="8">GTP:molybdopterin guanylyltransferase</fullName>
    </alternativeName>
    <alternativeName>
        <fullName evidence="8">Mo-MPT guanylyltransferase</fullName>
    </alternativeName>
    <alternativeName>
        <fullName evidence="8">Molybdopterin guanylyltransferase</fullName>
    </alternativeName>
    <alternativeName>
        <fullName evidence="8">Molybdopterin-guanine dinucleotide synthase</fullName>
        <shortName evidence="8">MGD synthase</shortName>
    </alternativeName>
</protein>
<dbReference type="SUPFAM" id="SSF53448">
    <property type="entry name" value="Nucleotide-diphospho-sugar transferases"/>
    <property type="match status" value="1"/>
</dbReference>
<evidence type="ECO:0000256" key="6">
    <source>
        <dbReference type="ARBA" id="ARBA00023134"/>
    </source>
</evidence>
<feature type="binding site" evidence="8">
    <location>
        <position position="20"/>
    </location>
    <ligand>
        <name>GTP</name>
        <dbReference type="ChEBI" id="CHEBI:37565"/>
    </ligand>
</feature>
<keyword evidence="6 8" id="KW-0342">GTP-binding</keyword>
<comment type="subcellular location">
    <subcellularLocation>
        <location evidence="8">Cytoplasm</location>
    </subcellularLocation>
</comment>
<dbReference type="EC" id="2.7.7.77" evidence="8"/>
<dbReference type="PANTHER" id="PTHR19136">
    <property type="entry name" value="MOLYBDENUM COFACTOR GUANYLYLTRANSFERASE"/>
    <property type="match status" value="1"/>
</dbReference>
<keyword evidence="4 8" id="KW-0547">Nucleotide-binding</keyword>
<comment type="similarity">
    <text evidence="8">Belongs to the MobA family.</text>
</comment>
<dbReference type="HAMAP" id="MF_00316">
    <property type="entry name" value="MobA"/>
    <property type="match status" value="1"/>
</dbReference>